<comment type="caution">
    <text evidence="2">The sequence shown here is derived from an EMBL/GenBank/DDBJ whole genome shotgun (WGS) entry which is preliminary data.</text>
</comment>
<proteinExistence type="predicted"/>
<dbReference type="PROSITE" id="PS51257">
    <property type="entry name" value="PROKAR_LIPOPROTEIN"/>
    <property type="match status" value="1"/>
</dbReference>
<evidence type="ECO:0008006" key="4">
    <source>
        <dbReference type="Google" id="ProtNLM"/>
    </source>
</evidence>
<dbReference type="Proteomes" id="UP001249945">
    <property type="component" value="Unassembled WGS sequence"/>
</dbReference>
<gene>
    <name evidence="2" type="ORF">MX635_00665</name>
</gene>
<dbReference type="AlphaFoldDB" id="A0AAW8RBH4"/>
<accession>A0AAW8RBH4</accession>
<feature type="region of interest" description="Disordered" evidence="1">
    <location>
        <begin position="66"/>
        <end position="87"/>
    </location>
</feature>
<dbReference type="RefSeq" id="WP_311779724.1">
    <property type="nucleotide sequence ID" value="NZ_JALRMR010000001.1"/>
</dbReference>
<dbReference type="EMBL" id="JALRMR010000001">
    <property type="protein sequence ID" value="MDT1972901.1"/>
    <property type="molecule type" value="Genomic_DNA"/>
</dbReference>
<reference evidence="2" key="1">
    <citation type="submission" date="2022-04" db="EMBL/GenBank/DDBJ databases">
        <title>Draft genome sequences of lactic acid bacteria (LAB) strains involved in meat spoilage.</title>
        <authorList>
            <person name="Palevich N."/>
        </authorList>
    </citation>
    <scope>NUCLEOTIDE SEQUENCE</scope>
    <source>
        <strain evidence="2">9-14</strain>
    </source>
</reference>
<protein>
    <recommendedName>
        <fullName evidence="4">Lipoprotein</fullName>
    </recommendedName>
</protein>
<feature type="region of interest" description="Disordered" evidence="1">
    <location>
        <begin position="25"/>
        <end position="48"/>
    </location>
</feature>
<evidence type="ECO:0000313" key="2">
    <source>
        <dbReference type="EMBL" id="MDT1972901.1"/>
    </source>
</evidence>
<evidence type="ECO:0000313" key="3">
    <source>
        <dbReference type="Proteomes" id="UP001249945"/>
    </source>
</evidence>
<organism evidence="2 3">
    <name type="scientific">Carnobacterium divergens</name>
    <name type="common">Lactobacillus divergens</name>
    <dbReference type="NCBI Taxonomy" id="2748"/>
    <lineage>
        <taxon>Bacteria</taxon>
        <taxon>Bacillati</taxon>
        <taxon>Bacillota</taxon>
        <taxon>Bacilli</taxon>
        <taxon>Lactobacillales</taxon>
        <taxon>Carnobacteriaceae</taxon>
        <taxon>Carnobacterium</taxon>
    </lineage>
</organism>
<sequence>MKKTMTILLISMSVLLAGCNKNEESAVIDPEVKKEQASSTEQPPQQEEYDLEFAEVTDIVGNEVSLKFGTPPEEEPVEEQTGGGDEAAVNTEAQSISDLVSELEFTGEQLKVTIETGTEILSGGKASSLSSLKKGSVIALERDKDNHIIQINIIM</sequence>
<evidence type="ECO:0000256" key="1">
    <source>
        <dbReference type="SAM" id="MobiDB-lite"/>
    </source>
</evidence>
<name>A0AAW8RBH4_CARDV</name>